<feature type="non-terminal residue" evidence="1">
    <location>
        <position position="21"/>
    </location>
</feature>
<proteinExistence type="predicted"/>
<accession>A0A7J9JV82</accession>
<comment type="caution">
    <text evidence="1">The sequence shown here is derived from an EMBL/GenBank/DDBJ whole genome shotgun (WGS) entry which is preliminary data.</text>
</comment>
<gene>
    <name evidence="1" type="ORF">Goarm_010190</name>
</gene>
<organism evidence="1 2">
    <name type="scientific">Gossypium armourianum</name>
    <dbReference type="NCBI Taxonomy" id="34283"/>
    <lineage>
        <taxon>Eukaryota</taxon>
        <taxon>Viridiplantae</taxon>
        <taxon>Streptophyta</taxon>
        <taxon>Embryophyta</taxon>
        <taxon>Tracheophyta</taxon>
        <taxon>Spermatophyta</taxon>
        <taxon>Magnoliopsida</taxon>
        <taxon>eudicotyledons</taxon>
        <taxon>Gunneridae</taxon>
        <taxon>Pentapetalae</taxon>
        <taxon>rosids</taxon>
        <taxon>malvids</taxon>
        <taxon>Malvales</taxon>
        <taxon>Malvaceae</taxon>
        <taxon>Malvoideae</taxon>
        <taxon>Gossypium</taxon>
    </lineage>
</organism>
<evidence type="ECO:0000313" key="2">
    <source>
        <dbReference type="Proteomes" id="UP000593575"/>
    </source>
</evidence>
<name>A0A7J9JV82_9ROSI</name>
<sequence>MAPKAKMWTKFVCSRIWPITE</sequence>
<protein>
    <submittedName>
        <fullName evidence="1">Uncharacterized protein</fullName>
    </submittedName>
</protein>
<reference evidence="1 2" key="1">
    <citation type="journal article" date="2019" name="Genome Biol. Evol.">
        <title>Insights into the evolution of the New World diploid cottons (Gossypium, subgenus Houzingenia) based on genome sequencing.</title>
        <authorList>
            <person name="Grover C.E."/>
            <person name="Arick M.A. 2nd"/>
            <person name="Thrash A."/>
            <person name="Conover J.L."/>
            <person name="Sanders W.S."/>
            <person name="Peterson D.G."/>
            <person name="Frelichowski J.E."/>
            <person name="Scheffler J.A."/>
            <person name="Scheffler B.E."/>
            <person name="Wendel J.F."/>
        </authorList>
    </citation>
    <scope>NUCLEOTIDE SEQUENCE [LARGE SCALE GENOMIC DNA]</scope>
    <source>
        <strain evidence="1">6</strain>
        <tissue evidence="1">Leaf</tissue>
    </source>
</reference>
<dbReference type="EMBL" id="JABFAE010000009">
    <property type="protein sequence ID" value="MBA0838094.1"/>
    <property type="molecule type" value="Genomic_DNA"/>
</dbReference>
<evidence type="ECO:0000313" key="1">
    <source>
        <dbReference type="EMBL" id="MBA0838094.1"/>
    </source>
</evidence>
<dbReference type="Proteomes" id="UP000593575">
    <property type="component" value="Unassembled WGS sequence"/>
</dbReference>
<keyword evidence="2" id="KW-1185">Reference proteome</keyword>
<dbReference type="AlphaFoldDB" id="A0A7J9JV82"/>